<keyword evidence="6" id="KW-1185">Reference proteome</keyword>
<dbReference type="Proteomes" id="UP001108240">
    <property type="component" value="Unplaced"/>
</dbReference>
<keyword evidence="3" id="KW-0732">Signal</keyword>
<feature type="domain" description="Immunoglobulin" evidence="4">
    <location>
        <begin position="592"/>
        <end position="691"/>
    </location>
</feature>
<feature type="compositionally biased region" description="Basic residues" evidence="1">
    <location>
        <begin position="780"/>
        <end position="790"/>
    </location>
</feature>
<dbReference type="Pfam" id="PF07686">
    <property type="entry name" value="V-set"/>
    <property type="match status" value="3"/>
</dbReference>
<keyword evidence="2" id="KW-0812">Transmembrane</keyword>
<dbReference type="PANTHER" id="PTHR21063">
    <property type="entry name" value="LFA-3"/>
    <property type="match status" value="1"/>
</dbReference>
<protein>
    <recommendedName>
        <fullName evidence="4">Immunoglobulin domain-containing protein</fullName>
    </recommendedName>
</protein>
<feature type="transmembrane region" description="Helical" evidence="2">
    <location>
        <begin position="702"/>
        <end position="724"/>
    </location>
</feature>
<evidence type="ECO:0000256" key="1">
    <source>
        <dbReference type="SAM" id="MobiDB-lite"/>
    </source>
</evidence>
<keyword evidence="2" id="KW-0472">Membrane</keyword>
<dbReference type="AlphaFoldDB" id="A0A9J8BVE8"/>
<feature type="domain" description="Immunoglobulin" evidence="4">
    <location>
        <begin position="264"/>
        <end position="356"/>
    </location>
</feature>
<dbReference type="Ensembl" id="ENSCCRT00000176818.1">
    <property type="protein sequence ID" value="ENSCCRP00000161362.1"/>
    <property type="gene ID" value="ENSCCRG00000053955.1"/>
</dbReference>
<name>A0A9J8BVE8_CYPCA</name>
<dbReference type="Pfam" id="PF07679">
    <property type="entry name" value="I-set"/>
    <property type="match status" value="1"/>
</dbReference>
<feature type="chain" id="PRO_5039927225" description="Immunoglobulin domain-containing protein" evidence="3">
    <location>
        <begin position="32"/>
        <end position="790"/>
    </location>
</feature>
<feature type="domain" description="Immunoglobulin" evidence="4">
    <location>
        <begin position="478"/>
        <end position="581"/>
    </location>
</feature>
<evidence type="ECO:0000313" key="6">
    <source>
        <dbReference type="Proteomes" id="UP001108240"/>
    </source>
</evidence>
<sequence length="790" mass="88144">MNSTEYSLIFRGLKFYFLHIASVLLLRGASGVDTDGVSVSVMEGDSVTLHTDVSKTQQERIKWYFNDTCVAEINGDLSKICANDQCHDDKERLRDGIRLDHQTGSLTITNIRTTDSGLYKLHIMNNISSIREKVFMVTVHGVPAAEIDTVKTKSVMEGESVTLDTHMLKKSNDFIAWYFNDILIIEINGHLRYVCTDVQCNKGTERFRDRLKLDNQTGSLTIMNTRITDSGDYHLEIFSSNFSISYIRSFSVTVNGVLGVLTDGGSVFVMEGDSVTLHTGVKKTQNDRIVWYFNDTFIAQINGNLKRISSVTDRLVLDSQTGSLTITNITTTDSGVYELQVISSRISQKIFSVSVHDVPGAETHNIKTMPVAEGESVTLDPGVIKKPNDLMTWYFNGICLAEVNGDLSFICTDVQCNEGTERFRDRLKLDHQTGSLTIMNTRTTDSGLYYLKIISSTSISEKIFNVTIHGFFSDGEDGVSLSLMEGDSVIFQTGVETNQQGTIKWYYNEKRIAQINGDRSRICTDVQCNNGTESFRNRLKIDQVTGSLTIKNIKTTDTGVYRLKISSRNINEKDKTLIFALRGVSAAVQSETKTKPVKEGESVTLDPGEIKNNDMMTWYFKNTLIAEITGDPSKTCTDDQCKERFRDRLKLDHQTGSLTITNTRIKDSGDYKLLINSSRVSIIRSFSVTVYDPDPTVAAGTIAAAVVIVVGCVLLLAMAAFVIFKCLRKTELPQTGQNGHAAQRGDCQQIEELPLNEQNTANVDCGNQVETPENKLSPISKKKRKQRRKR</sequence>
<organism evidence="5 6">
    <name type="scientific">Cyprinus carpio carpio</name>
    <dbReference type="NCBI Taxonomy" id="630221"/>
    <lineage>
        <taxon>Eukaryota</taxon>
        <taxon>Metazoa</taxon>
        <taxon>Chordata</taxon>
        <taxon>Craniata</taxon>
        <taxon>Vertebrata</taxon>
        <taxon>Euteleostomi</taxon>
        <taxon>Actinopterygii</taxon>
        <taxon>Neopterygii</taxon>
        <taxon>Teleostei</taxon>
        <taxon>Ostariophysi</taxon>
        <taxon>Cypriniformes</taxon>
        <taxon>Cyprinidae</taxon>
        <taxon>Cyprininae</taxon>
        <taxon>Cyprinus</taxon>
    </lineage>
</organism>
<dbReference type="InterPro" id="IPR013106">
    <property type="entry name" value="Ig_V-set"/>
</dbReference>
<evidence type="ECO:0000259" key="4">
    <source>
        <dbReference type="SMART" id="SM00409"/>
    </source>
</evidence>
<dbReference type="InterPro" id="IPR003599">
    <property type="entry name" value="Ig_sub"/>
</dbReference>
<dbReference type="InterPro" id="IPR013098">
    <property type="entry name" value="Ig_I-set"/>
</dbReference>
<reference evidence="5" key="1">
    <citation type="submission" date="2025-08" db="UniProtKB">
        <authorList>
            <consortium name="Ensembl"/>
        </authorList>
    </citation>
    <scope>IDENTIFICATION</scope>
</reference>
<dbReference type="InterPro" id="IPR013783">
    <property type="entry name" value="Ig-like_fold"/>
</dbReference>
<evidence type="ECO:0000256" key="2">
    <source>
        <dbReference type="SAM" id="Phobius"/>
    </source>
</evidence>
<keyword evidence="2" id="KW-1133">Transmembrane helix</keyword>
<dbReference type="PANTHER" id="PTHR21063:SF4">
    <property type="entry name" value="CD48 ANTIGEN-RELATED"/>
    <property type="match status" value="1"/>
</dbReference>
<evidence type="ECO:0000256" key="3">
    <source>
        <dbReference type="SAM" id="SignalP"/>
    </source>
</evidence>
<feature type="domain" description="Immunoglobulin" evidence="4">
    <location>
        <begin position="366"/>
        <end position="469"/>
    </location>
</feature>
<dbReference type="SUPFAM" id="SSF48726">
    <property type="entry name" value="Immunoglobulin"/>
    <property type="match status" value="6"/>
</dbReference>
<feature type="region of interest" description="Disordered" evidence="1">
    <location>
        <begin position="758"/>
        <end position="790"/>
    </location>
</feature>
<reference evidence="5" key="2">
    <citation type="submission" date="2025-09" db="UniProtKB">
        <authorList>
            <consortium name="Ensembl"/>
        </authorList>
    </citation>
    <scope>IDENTIFICATION</scope>
</reference>
<evidence type="ECO:0000313" key="5">
    <source>
        <dbReference type="Ensembl" id="ENSCCRP00000161362.1"/>
    </source>
</evidence>
<dbReference type="InterPro" id="IPR036179">
    <property type="entry name" value="Ig-like_dom_sf"/>
</dbReference>
<dbReference type="GeneTree" id="ENSGT01050000244806"/>
<feature type="domain" description="Immunoglobulin" evidence="4">
    <location>
        <begin position="36"/>
        <end position="140"/>
    </location>
</feature>
<accession>A0A9J8BVE8</accession>
<proteinExistence type="predicted"/>
<feature type="signal peptide" evidence="3">
    <location>
        <begin position="1"/>
        <end position="31"/>
    </location>
</feature>
<dbReference type="Gene3D" id="2.60.40.10">
    <property type="entry name" value="Immunoglobulins"/>
    <property type="match status" value="6"/>
</dbReference>
<feature type="domain" description="Immunoglobulin" evidence="4">
    <location>
        <begin position="150"/>
        <end position="255"/>
    </location>
</feature>
<dbReference type="SMART" id="SM00409">
    <property type="entry name" value="IG"/>
    <property type="match status" value="6"/>
</dbReference>